<comment type="subcellular location">
    <subcellularLocation>
        <location evidence="1">Secreted</location>
        <location evidence="1">Extracellular space</location>
        <location evidence="1">Extracellular matrix</location>
    </subcellularLocation>
</comment>
<feature type="chain" id="PRO_5017316838" evidence="8">
    <location>
        <begin position="27"/>
        <end position="820"/>
    </location>
</feature>
<dbReference type="GO" id="GO:0005581">
    <property type="term" value="C:collagen trimer"/>
    <property type="evidence" value="ECO:0007669"/>
    <property type="project" value="UniProtKB-KW"/>
</dbReference>
<dbReference type="Pfam" id="PF00092">
    <property type="entry name" value="VWA"/>
    <property type="match status" value="4"/>
</dbReference>
<keyword evidence="6" id="KW-0130">Cell adhesion</keyword>
<dbReference type="FunFam" id="3.40.50.410:FF:000003">
    <property type="entry name" value="Collagen type VI alpha 3 chain"/>
    <property type="match status" value="4"/>
</dbReference>
<evidence type="ECO:0000259" key="9">
    <source>
        <dbReference type="PROSITE" id="PS50234"/>
    </source>
</evidence>
<dbReference type="InterPro" id="IPR050525">
    <property type="entry name" value="ECM_Assembly_Org"/>
</dbReference>
<dbReference type="InterPro" id="IPR002035">
    <property type="entry name" value="VWF_A"/>
</dbReference>
<feature type="domain" description="VWFA" evidence="9">
    <location>
        <begin position="33"/>
        <end position="206"/>
    </location>
</feature>
<keyword evidence="5" id="KW-0677">Repeat</keyword>
<evidence type="ECO:0000256" key="1">
    <source>
        <dbReference type="ARBA" id="ARBA00004498"/>
    </source>
</evidence>
<keyword evidence="7" id="KW-0176">Collagen</keyword>
<evidence type="ECO:0000256" key="4">
    <source>
        <dbReference type="ARBA" id="ARBA00022729"/>
    </source>
</evidence>
<keyword evidence="3" id="KW-0272">Extracellular matrix</keyword>
<dbReference type="PANTHER" id="PTHR24020">
    <property type="entry name" value="COLLAGEN ALPHA"/>
    <property type="match status" value="1"/>
</dbReference>
<dbReference type="AlphaFoldDB" id="A0A3B5APD3"/>
<dbReference type="PROSITE" id="PS50234">
    <property type="entry name" value="VWFA"/>
    <property type="match status" value="4"/>
</dbReference>
<keyword evidence="4 8" id="KW-0732">Signal</keyword>
<dbReference type="SUPFAM" id="SSF53300">
    <property type="entry name" value="vWA-like"/>
    <property type="match status" value="4"/>
</dbReference>
<keyword evidence="2" id="KW-0964">Secreted</keyword>
<dbReference type="GO" id="GO:0005615">
    <property type="term" value="C:extracellular space"/>
    <property type="evidence" value="ECO:0007669"/>
    <property type="project" value="TreeGrafter"/>
</dbReference>
<feature type="signal peptide" evidence="8">
    <location>
        <begin position="1"/>
        <end position="26"/>
    </location>
</feature>
<dbReference type="GeneTree" id="ENSGT00940000156462"/>
<evidence type="ECO:0000256" key="2">
    <source>
        <dbReference type="ARBA" id="ARBA00022525"/>
    </source>
</evidence>
<feature type="domain" description="VWFA" evidence="9">
    <location>
        <begin position="635"/>
        <end position="807"/>
    </location>
</feature>
<dbReference type="InterPro" id="IPR036465">
    <property type="entry name" value="vWFA_dom_sf"/>
</dbReference>
<dbReference type="Ensembl" id="ENSSPAT00000015651.1">
    <property type="protein sequence ID" value="ENSSPAP00000015402.1"/>
    <property type="gene ID" value="ENSSPAG00000011604.1"/>
</dbReference>
<name>A0A3B5APD3_9TELE</name>
<feature type="domain" description="VWFA" evidence="9">
    <location>
        <begin position="233"/>
        <end position="408"/>
    </location>
</feature>
<evidence type="ECO:0000313" key="10">
    <source>
        <dbReference type="Ensembl" id="ENSSPAP00000015402.1"/>
    </source>
</evidence>
<evidence type="ECO:0000256" key="3">
    <source>
        <dbReference type="ARBA" id="ARBA00022530"/>
    </source>
</evidence>
<evidence type="ECO:0000256" key="6">
    <source>
        <dbReference type="ARBA" id="ARBA00022889"/>
    </source>
</evidence>
<sequence>MKRHRLLPLCALLGVLFAGLLPKLDAQDQDSADLVLLIDGSQNVGAANFPYVRDLVLKIIERLDVGRDTIRVALIQYNTDPQIKFYLNSYDSKSSVLEAVKGLTYSGGDESNLGAALEEVAESLLSETAGGRADEGVPQMVVVVSAGPSTDDTGAGDRALKRASVITFGVAIGDTATADLEAVATDKTFVLSAPDFRAVASMSDQLFPYINGVVQRTIIVQNEFTEVAIGKRDVIFLIDSTMGTATINGLREFIKRFVDRMPIGPDGVQVGIAQFSTVPRLEMDLNTHGTREAIAAALGTIRPRPGQTINIGAALDFVRTNMLQPARGSRIQQQVPQLVLLLTSKKSSDSVEQPALALKQMGVLTLAAGSRAADEEELKQIAFAERVVFMNKDFRQLFRNPREVVDALSTLAGVVVVTEVPTEPVVEITTVQTQKVVRDIVFLVDGSNYIGSGNFPYVRDFMINVVNQLDVRPDRVQIGLLQFAARPKIEFYLNSYSNRQDVVNRISQLSLTGGSVLNTATAMNYALANMFQPSTGSRRRQGVQQVLVLITGGPPQDEVKTVADKLALAGVLTFTVSSGQADESLLKTVAFVPDLAYHETSFSSLPAMAEVIMPKLITVVGDTDVATVISGVERDVAFLIDGTDRVRADFAYIRDFIIKVIEPLDIGIDKVRISVVQHSERPTPNFYLNTYKTKEDVIRAVNGMTLAGGRSLNTGSALRFMKDTILSESNGSRASQNVPQFLIVLAGSRSTDNVKESAGALKTEGVVPFGVGVKDADPKQIEEISHNPSFAFKVKEFSELGSIPQKLNNYILCSYWMALI</sequence>
<evidence type="ECO:0000256" key="7">
    <source>
        <dbReference type="ARBA" id="ARBA00023119"/>
    </source>
</evidence>
<dbReference type="STRING" id="144197.ENSSPAP00000015402"/>
<dbReference type="Gene3D" id="3.40.50.410">
    <property type="entry name" value="von Willebrand factor, type A domain"/>
    <property type="match status" value="4"/>
</dbReference>
<accession>A0A3B5APD3</accession>
<proteinExistence type="predicted"/>
<feature type="domain" description="VWFA" evidence="9">
    <location>
        <begin position="439"/>
        <end position="616"/>
    </location>
</feature>
<protein>
    <submittedName>
        <fullName evidence="10">Collagen, type VI, alpha 3</fullName>
    </submittedName>
</protein>
<organism evidence="10">
    <name type="scientific">Stegastes partitus</name>
    <name type="common">bicolor damselfish</name>
    <dbReference type="NCBI Taxonomy" id="144197"/>
    <lineage>
        <taxon>Eukaryota</taxon>
        <taxon>Metazoa</taxon>
        <taxon>Chordata</taxon>
        <taxon>Craniata</taxon>
        <taxon>Vertebrata</taxon>
        <taxon>Euteleostomi</taxon>
        <taxon>Actinopterygii</taxon>
        <taxon>Neopterygii</taxon>
        <taxon>Teleostei</taxon>
        <taxon>Neoteleostei</taxon>
        <taxon>Acanthomorphata</taxon>
        <taxon>Ovalentaria</taxon>
        <taxon>Pomacentridae</taxon>
        <taxon>Stegastes</taxon>
    </lineage>
</organism>
<evidence type="ECO:0000256" key="5">
    <source>
        <dbReference type="ARBA" id="ARBA00022737"/>
    </source>
</evidence>
<dbReference type="PRINTS" id="PR00453">
    <property type="entry name" value="VWFADOMAIN"/>
</dbReference>
<dbReference type="GO" id="GO:0007155">
    <property type="term" value="P:cell adhesion"/>
    <property type="evidence" value="ECO:0007669"/>
    <property type="project" value="UniProtKB-KW"/>
</dbReference>
<dbReference type="PANTHER" id="PTHR24020:SF13">
    <property type="entry name" value="COLLAGEN ALPHA-3(VI) CHAIN"/>
    <property type="match status" value="1"/>
</dbReference>
<evidence type="ECO:0000256" key="8">
    <source>
        <dbReference type="SAM" id="SignalP"/>
    </source>
</evidence>
<dbReference type="SMART" id="SM00327">
    <property type="entry name" value="VWA"/>
    <property type="match status" value="4"/>
</dbReference>
<reference evidence="10" key="1">
    <citation type="submission" date="2023-09" db="UniProtKB">
        <authorList>
            <consortium name="Ensembl"/>
        </authorList>
    </citation>
    <scope>IDENTIFICATION</scope>
</reference>